<feature type="region of interest" description="Disordered" evidence="1">
    <location>
        <begin position="33"/>
        <end position="62"/>
    </location>
</feature>
<keyword evidence="4" id="KW-1185">Reference proteome</keyword>
<evidence type="ECO:0000313" key="3">
    <source>
        <dbReference type="EMBL" id="SFS53239.1"/>
    </source>
</evidence>
<dbReference type="SUPFAM" id="SSF50998">
    <property type="entry name" value="Quinoprotein alcohol dehydrogenase-like"/>
    <property type="match status" value="1"/>
</dbReference>
<evidence type="ECO:0000259" key="2">
    <source>
        <dbReference type="Pfam" id="PF13360"/>
    </source>
</evidence>
<gene>
    <name evidence="3" type="ORF">SAMN04488556_1352</name>
</gene>
<feature type="compositionally biased region" description="Low complexity" evidence="1">
    <location>
        <begin position="490"/>
        <end position="504"/>
    </location>
</feature>
<feature type="compositionally biased region" description="Gly residues" evidence="1">
    <location>
        <begin position="505"/>
        <end position="518"/>
    </location>
</feature>
<dbReference type="Pfam" id="PF13360">
    <property type="entry name" value="PQQ_2"/>
    <property type="match status" value="2"/>
</dbReference>
<dbReference type="OrthoDB" id="169171at2157"/>
<dbReference type="PROSITE" id="PS51318">
    <property type="entry name" value="TAT"/>
    <property type="match status" value="1"/>
</dbReference>
<dbReference type="PANTHER" id="PTHR34512:SF30">
    <property type="entry name" value="OUTER MEMBRANE PROTEIN ASSEMBLY FACTOR BAMB"/>
    <property type="match status" value="1"/>
</dbReference>
<feature type="compositionally biased region" description="Gly residues" evidence="1">
    <location>
        <begin position="528"/>
        <end position="539"/>
    </location>
</feature>
<dbReference type="InterPro" id="IPR006311">
    <property type="entry name" value="TAT_signal"/>
</dbReference>
<dbReference type="InterPro" id="IPR015943">
    <property type="entry name" value="WD40/YVTN_repeat-like_dom_sf"/>
</dbReference>
<name>A0A1I6QLB3_9EURY</name>
<feature type="compositionally biased region" description="Basic and acidic residues" evidence="1">
    <location>
        <begin position="543"/>
        <end position="565"/>
    </location>
</feature>
<feature type="domain" description="Pyrrolo-quinoline quinone repeat" evidence="2">
    <location>
        <begin position="322"/>
        <end position="415"/>
    </location>
</feature>
<accession>A0A1I6QLB3</accession>
<dbReference type="InterPro" id="IPR002372">
    <property type="entry name" value="PQQ_rpt_dom"/>
</dbReference>
<dbReference type="InterPro" id="IPR018391">
    <property type="entry name" value="PQQ_b-propeller_rpt"/>
</dbReference>
<feature type="region of interest" description="Disordered" evidence="1">
    <location>
        <begin position="391"/>
        <end position="565"/>
    </location>
</feature>
<dbReference type="PANTHER" id="PTHR34512">
    <property type="entry name" value="CELL SURFACE PROTEIN"/>
    <property type="match status" value="1"/>
</dbReference>
<dbReference type="RefSeq" id="WP_092902877.1">
    <property type="nucleotide sequence ID" value="NZ_FOZS01000001.1"/>
</dbReference>
<evidence type="ECO:0000256" key="1">
    <source>
        <dbReference type="SAM" id="MobiDB-lite"/>
    </source>
</evidence>
<feature type="compositionally biased region" description="Acidic residues" evidence="1">
    <location>
        <begin position="440"/>
        <end position="456"/>
    </location>
</feature>
<reference evidence="4" key="1">
    <citation type="submission" date="2016-10" db="EMBL/GenBank/DDBJ databases">
        <authorList>
            <person name="Varghese N."/>
            <person name="Submissions S."/>
        </authorList>
    </citation>
    <scope>NUCLEOTIDE SEQUENCE [LARGE SCALE GENOMIC DNA]</scope>
    <source>
        <strain evidence="4">DSM 22427</strain>
    </source>
</reference>
<organism evidence="3 4">
    <name type="scientific">Halostagnicola kamekurae</name>
    <dbReference type="NCBI Taxonomy" id="619731"/>
    <lineage>
        <taxon>Archaea</taxon>
        <taxon>Methanobacteriati</taxon>
        <taxon>Methanobacteriota</taxon>
        <taxon>Stenosarchaea group</taxon>
        <taxon>Halobacteria</taxon>
        <taxon>Halobacteriales</taxon>
        <taxon>Natrialbaceae</taxon>
        <taxon>Halostagnicola</taxon>
    </lineage>
</organism>
<sequence>MTRWSRRSVLGAGSAFVASGLLAPIGASVASAQSSDGTVPAADGWSSYHGGPGNTASVPADEPIPEPGAVAWSYGEEGDIAVVDGTVYLRTSNEVHAIDDETGEALWVGGEIGADGTPAVAGESVFVGGEQLTALESDTGDVRWREQFDDGATVPDPTVAYELVYVVVEDTLYAFDAADGSIAWERSTVQLETATDSEELPFEPIPVAAANELVYAAVGDAGFVALDATTGEREWSHWWEYSSDPHGYLVATGEHLYTGDISDAAENPVLDAKTGERVANISFRFPLAVTDDVRARTNRHSMQVTHYETDKSWSIGGSVDQWGRPVIVGETVVVPSHLMADEPAIFAFDIADGSRRWAFGVGEFDINTLDELNWPSDSFVTTEETVYITSPNQVVAIRPSNGEERETDSTDAEDENAGPDGSGENATDERVDGGANGDNGTDDEVTDLEDIIESETETTGSENASGPTNASNRSSGTAANGSEGGITGGDESANESPPASSNASGEGGANGSNGGDGVGAASDDTPGFTGGAGLVGGGLALEWLRRRSRTDDSTAETERAANSDD</sequence>
<dbReference type="AlphaFoldDB" id="A0A1I6QLB3"/>
<dbReference type="Gene3D" id="2.130.10.10">
    <property type="entry name" value="YVTN repeat-like/Quinoprotein amine dehydrogenase"/>
    <property type="match status" value="2"/>
</dbReference>
<proteinExistence type="predicted"/>
<dbReference type="Proteomes" id="UP000199199">
    <property type="component" value="Unassembled WGS sequence"/>
</dbReference>
<dbReference type="EMBL" id="FOZS01000001">
    <property type="protein sequence ID" value="SFS53239.1"/>
    <property type="molecule type" value="Genomic_DNA"/>
</dbReference>
<dbReference type="SMART" id="SM00564">
    <property type="entry name" value="PQQ"/>
    <property type="match status" value="5"/>
</dbReference>
<dbReference type="InterPro" id="IPR011047">
    <property type="entry name" value="Quinoprotein_ADH-like_sf"/>
</dbReference>
<feature type="domain" description="Pyrrolo-quinoline quinone repeat" evidence="2">
    <location>
        <begin position="93"/>
        <end position="237"/>
    </location>
</feature>
<protein>
    <submittedName>
        <fullName evidence="3">PQQ-like domain-containing protein</fullName>
    </submittedName>
</protein>
<feature type="compositionally biased region" description="Polar residues" evidence="1">
    <location>
        <begin position="463"/>
        <end position="480"/>
    </location>
</feature>
<evidence type="ECO:0000313" key="4">
    <source>
        <dbReference type="Proteomes" id="UP000199199"/>
    </source>
</evidence>